<sequence>MRDGAANCLLTGRHVVSADTPVFRWIQRQDIGPPPRSGLGMAFDPARGVAVLFGGQSRTALFGDTWEWDGVFLSTVTYFPMANVM</sequence>
<name>A0ABP7I315_9ACTN</name>
<proteinExistence type="predicted"/>
<reference evidence="2" key="1">
    <citation type="journal article" date="2019" name="Int. J. Syst. Evol. Microbiol.">
        <title>The Global Catalogue of Microorganisms (GCM) 10K type strain sequencing project: providing services to taxonomists for standard genome sequencing and annotation.</title>
        <authorList>
            <consortium name="The Broad Institute Genomics Platform"/>
            <consortium name="The Broad Institute Genome Sequencing Center for Infectious Disease"/>
            <person name="Wu L."/>
            <person name="Ma J."/>
        </authorList>
    </citation>
    <scope>NUCLEOTIDE SEQUENCE [LARGE SCALE GENOMIC DNA]</scope>
    <source>
        <strain evidence="2">JCM 17138</strain>
    </source>
</reference>
<organism evidence="1 2">
    <name type="scientific">Streptomyces coacervatus</name>
    <dbReference type="NCBI Taxonomy" id="647381"/>
    <lineage>
        <taxon>Bacteria</taxon>
        <taxon>Bacillati</taxon>
        <taxon>Actinomycetota</taxon>
        <taxon>Actinomycetes</taxon>
        <taxon>Kitasatosporales</taxon>
        <taxon>Streptomycetaceae</taxon>
        <taxon>Streptomyces</taxon>
    </lineage>
</organism>
<dbReference type="Proteomes" id="UP001501009">
    <property type="component" value="Unassembled WGS sequence"/>
</dbReference>
<comment type="caution">
    <text evidence="1">The sequence shown here is derived from an EMBL/GenBank/DDBJ whole genome shotgun (WGS) entry which is preliminary data.</text>
</comment>
<keyword evidence="2" id="KW-1185">Reference proteome</keyword>
<gene>
    <name evidence="1" type="ORF">GCM10022403_048300</name>
</gene>
<evidence type="ECO:0000313" key="2">
    <source>
        <dbReference type="Proteomes" id="UP001501009"/>
    </source>
</evidence>
<protein>
    <submittedName>
        <fullName evidence="1">Uncharacterized protein</fullName>
    </submittedName>
</protein>
<accession>A0ABP7I315</accession>
<evidence type="ECO:0000313" key="1">
    <source>
        <dbReference type="EMBL" id="GAA3808499.1"/>
    </source>
</evidence>
<dbReference type="EMBL" id="BAABDE010000020">
    <property type="protein sequence ID" value="GAA3808499.1"/>
    <property type="molecule type" value="Genomic_DNA"/>
</dbReference>